<dbReference type="AlphaFoldDB" id="A0AA36HHS0"/>
<dbReference type="InterPro" id="IPR046341">
    <property type="entry name" value="SET_dom_sf"/>
</dbReference>
<gene>
    <name evidence="4" type="ORF">CYNAS_LOCUS22614</name>
</gene>
<dbReference type="Gene3D" id="2.170.270.10">
    <property type="entry name" value="SET domain"/>
    <property type="match status" value="1"/>
</dbReference>
<evidence type="ECO:0000256" key="1">
    <source>
        <dbReference type="ARBA" id="ARBA00008542"/>
    </source>
</evidence>
<comment type="caution">
    <text evidence="4">The sequence shown here is derived from an EMBL/GenBank/DDBJ whole genome shotgun (WGS) entry which is preliminary data.</text>
</comment>
<feature type="region of interest" description="Disordered" evidence="2">
    <location>
        <begin position="262"/>
        <end position="281"/>
    </location>
</feature>
<feature type="compositionally biased region" description="Basic and acidic residues" evidence="2">
    <location>
        <begin position="1"/>
        <end position="10"/>
    </location>
</feature>
<dbReference type="SUPFAM" id="SSF82199">
    <property type="entry name" value="SET domain"/>
    <property type="match status" value="1"/>
</dbReference>
<dbReference type="Gene3D" id="3.40.50.880">
    <property type="match status" value="1"/>
</dbReference>
<name>A0AA36HHS0_CYLNA</name>
<organism evidence="4 5">
    <name type="scientific">Cylicocyclus nassatus</name>
    <name type="common">Nematode worm</name>
    <dbReference type="NCBI Taxonomy" id="53992"/>
    <lineage>
        <taxon>Eukaryota</taxon>
        <taxon>Metazoa</taxon>
        <taxon>Ecdysozoa</taxon>
        <taxon>Nematoda</taxon>
        <taxon>Chromadorea</taxon>
        <taxon>Rhabditida</taxon>
        <taxon>Rhabditina</taxon>
        <taxon>Rhabditomorpha</taxon>
        <taxon>Strongyloidea</taxon>
        <taxon>Strongylidae</taxon>
        <taxon>Cylicocyclus</taxon>
    </lineage>
</organism>
<dbReference type="InterPro" id="IPR006286">
    <property type="entry name" value="C56_PfpI-like"/>
</dbReference>
<dbReference type="PROSITE" id="PS50280">
    <property type="entry name" value="SET"/>
    <property type="match status" value="1"/>
</dbReference>
<sequence length="309" mass="33416">MLRQWGDFRNHPGMGENPRSIRCKQPVPMPKKIQARKSAIHGNGVFAVAPIKQGERVIQYKGLLRSHGDVDADDSGDVESGHTFLFTLNDDWVIDANYKGNDARWINHSCDPNCEAVIEEDEDGDSRGDKAEGARVSVVSPAKEATIKGWKDKDWGGVVAVDLPLDEADAGRFDAVVLPGGVINPDTLRTDEAALGFIRSVAEAGKPVAAICHGPWLLINSGLADGRELTSWPSLQQDPRQCRRQWRNAEVVVDGNVITSRKPGRHSGFQRGSSESAGGVMIDEGAGQRPALPLLAEDAGRHQVAQIPG</sequence>
<dbReference type="Proteomes" id="UP001176961">
    <property type="component" value="Unassembled WGS sequence"/>
</dbReference>
<dbReference type="Pfam" id="PF00856">
    <property type="entry name" value="SET"/>
    <property type="match status" value="1"/>
</dbReference>
<dbReference type="PANTHER" id="PTHR42733:SF12">
    <property type="entry name" value="PROTEINASE"/>
    <property type="match status" value="1"/>
</dbReference>
<reference evidence="4" key="1">
    <citation type="submission" date="2023-07" db="EMBL/GenBank/DDBJ databases">
        <authorList>
            <consortium name="CYATHOMIX"/>
        </authorList>
    </citation>
    <scope>NUCLEOTIDE SEQUENCE</scope>
    <source>
        <strain evidence="4">N/A</strain>
    </source>
</reference>
<protein>
    <recommendedName>
        <fullName evidence="3">SET domain-containing protein</fullName>
    </recommendedName>
</protein>
<evidence type="ECO:0000256" key="2">
    <source>
        <dbReference type="SAM" id="MobiDB-lite"/>
    </source>
</evidence>
<accession>A0AA36HHS0</accession>
<dbReference type="InterPro" id="IPR001214">
    <property type="entry name" value="SET_dom"/>
</dbReference>
<dbReference type="SUPFAM" id="SSF52317">
    <property type="entry name" value="Class I glutamine amidotransferase-like"/>
    <property type="match status" value="1"/>
</dbReference>
<dbReference type="EMBL" id="CATQJL010000340">
    <property type="protein sequence ID" value="CAJ0610631.1"/>
    <property type="molecule type" value="Genomic_DNA"/>
</dbReference>
<feature type="domain" description="SET" evidence="3">
    <location>
        <begin position="31"/>
        <end position="150"/>
    </location>
</feature>
<dbReference type="Pfam" id="PF01965">
    <property type="entry name" value="DJ-1_PfpI"/>
    <property type="match status" value="1"/>
</dbReference>
<feature type="region of interest" description="Disordered" evidence="2">
    <location>
        <begin position="1"/>
        <end position="20"/>
    </location>
</feature>
<keyword evidence="5" id="KW-1185">Reference proteome</keyword>
<evidence type="ECO:0000313" key="4">
    <source>
        <dbReference type="EMBL" id="CAJ0610631.1"/>
    </source>
</evidence>
<evidence type="ECO:0000259" key="3">
    <source>
        <dbReference type="PROSITE" id="PS50280"/>
    </source>
</evidence>
<dbReference type="PANTHER" id="PTHR42733">
    <property type="entry name" value="DJ-1 PROTEIN"/>
    <property type="match status" value="1"/>
</dbReference>
<dbReference type="SMART" id="SM00317">
    <property type="entry name" value="SET"/>
    <property type="match status" value="1"/>
</dbReference>
<dbReference type="InterPro" id="IPR002818">
    <property type="entry name" value="DJ-1/PfpI"/>
</dbReference>
<proteinExistence type="inferred from homology"/>
<evidence type="ECO:0000313" key="5">
    <source>
        <dbReference type="Proteomes" id="UP001176961"/>
    </source>
</evidence>
<dbReference type="InterPro" id="IPR029062">
    <property type="entry name" value="Class_I_gatase-like"/>
</dbReference>
<dbReference type="PROSITE" id="PS51276">
    <property type="entry name" value="PEPTIDASE_C56_PFPI"/>
    <property type="match status" value="1"/>
</dbReference>
<comment type="similarity">
    <text evidence="1">Belongs to the peptidase C56 family.</text>
</comment>